<evidence type="ECO:0008006" key="4">
    <source>
        <dbReference type="Google" id="ProtNLM"/>
    </source>
</evidence>
<evidence type="ECO:0000313" key="2">
    <source>
        <dbReference type="EMBL" id="ROI11938.1"/>
    </source>
</evidence>
<organism evidence="2 3">
    <name type="scientific">Epilithonimonas hominis</name>
    <dbReference type="NCBI Taxonomy" id="420404"/>
    <lineage>
        <taxon>Bacteria</taxon>
        <taxon>Pseudomonadati</taxon>
        <taxon>Bacteroidota</taxon>
        <taxon>Flavobacteriia</taxon>
        <taxon>Flavobacteriales</taxon>
        <taxon>Weeksellaceae</taxon>
        <taxon>Chryseobacterium group</taxon>
        <taxon>Epilithonimonas</taxon>
    </lineage>
</organism>
<gene>
    <name evidence="2" type="ORF">EGH73_12505</name>
</gene>
<evidence type="ECO:0000313" key="3">
    <source>
        <dbReference type="Proteomes" id="UP000267623"/>
    </source>
</evidence>
<feature type="coiled-coil region" evidence="1">
    <location>
        <begin position="75"/>
        <end position="120"/>
    </location>
</feature>
<evidence type="ECO:0000256" key="1">
    <source>
        <dbReference type="SAM" id="Coils"/>
    </source>
</evidence>
<accession>A0A3N0X3I7</accession>
<dbReference type="Proteomes" id="UP000267623">
    <property type="component" value="Unassembled WGS sequence"/>
</dbReference>
<keyword evidence="1" id="KW-0175">Coiled coil</keyword>
<comment type="caution">
    <text evidence="2">The sequence shown here is derived from an EMBL/GenBank/DDBJ whole genome shotgun (WGS) entry which is preliminary data.</text>
</comment>
<protein>
    <recommendedName>
        <fullName evidence="4">Lipoprotein</fullName>
    </recommendedName>
</protein>
<sequence>MISSCSFYGQAPSINKNVTNNSFRVETWGQLGAGNIVEDYETAKAKTKDKSKLKELVLDAIYNNEQEKKALDVKSSEKEQIINKLKYQLQKIEDKDSSKYKKADEKLQKEQTEYNTITSRLVKNLKDSNKLQEEYQQITGD</sequence>
<reference evidence="3" key="1">
    <citation type="submission" date="2018-11" db="EMBL/GenBank/DDBJ databases">
        <title>Proposal to divide the Flavobacteriaceae and reorganize its genera based on Amino Acid Identity values calculated from whole genome sequences.</title>
        <authorList>
            <person name="Nicholson A.C."/>
            <person name="Gulvik C.A."/>
            <person name="Whitney A.M."/>
            <person name="Humrighouse B.W."/>
            <person name="Bell M."/>
            <person name="Holmes B."/>
            <person name="Steigerwalt A."/>
            <person name="Villarma A."/>
            <person name="Sheth M."/>
            <person name="Batra D."/>
            <person name="Pryor J."/>
            <person name="Bernardet J.-F."/>
            <person name="Hugo C."/>
            <person name="Kampfer P."/>
            <person name="Newman J."/>
            <person name="Mcquiston J."/>
        </authorList>
    </citation>
    <scope>NUCLEOTIDE SEQUENCE [LARGE SCALE GENOMIC DNA]</scope>
    <source>
        <strain evidence="3">DSM 22165</strain>
    </source>
</reference>
<name>A0A3N0X3I7_9FLAO</name>
<dbReference type="AlphaFoldDB" id="A0A3N0X3I7"/>
<dbReference type="EMBL" id="RJTU01000079">
    <property type="protein sequence ID" value="ROI11938.1"/>
    <property type="molecule type" value="Genomic_DNA"/>
</dbReference>
<proteinExistence type="predicted"/>